<accession>A0A6C0GLP3</accession>
<name>A0A6C0GLP3_9BACT</name>
<sequence>MRPELEDIQLLEAYLHHTLDENKRIEVEIRLLWDQEWQQKVALQKSAYLALRQAGRQQLRRELQAIHTRLFGK</sequence>
<dbReference type="AlphaFoldDB" id="A0A6C0GLP3"/>
<reference evidence="1 2" key="1">
    <citation type="submission" date="2020-01" db="EMBL/GenBank/DDBJ databases">
        <authorList>
            <person name="Kim M.K."/>
        </authorList>
    </citation>
    <scope>NUCLEOTIDE SEQUENCE [LARGE SCALE GENOMIC DNA]</scope>
    <source>
        <strain evidence="1 2">172606-1</strain>
    </source>
</reference>
<organism evidence="1 2">
    <name type="scientific">Rhodocytophaga rosea</name>
    <dbReference type="NCBI Taxonomy" id="2704465"/>
    <lineage>
        <taxon>Bacteria</taxon>
        <taxon>Pseudomonadati</taxon>
        <taxon>Bacteroidota</taxon>
        <taxon>Cytophagia</taxon>
        <taxon>Cytophagales</taxon>
        <taxon>Rhodocytophagaceae</taxon>
        <taxon>Rhodocytophaga</taxon>
    </lineage>
</organism>
<protein>
    <submittedName>
        <fullName evidence="1">Uncharacterized protein</fullName>
    </submittedName>
</protein>
<dbReference type="KEGG" id="rhoz:GXP67_18890"/>
<evidence type="ECO:0000313" key="2">
    <source>
        <dbReference type="Proteomes" id="UP000480178"/>
    </source>
</evidence>
<evidence type="ECO:0000313" key="1">
    <source>
        <dbReference type="EMBL" id="QHT68563.1"/>
    </source>
</evidence>
<proteinExistence type="predicted"/>
<gene>
    <name evidence="1" type="ORF">GXP67_18890</name>
</gene>
<dbReference type="RefSeq" id="WP_162444574.1">
    <property type="nucleotide sequence ID" value="NZ_CP048222.1"/>
</dbReference>
<dbReference type="EMBL" id="CP048222">
    <property type="protein sequence ID" value="QHT68563.1"/>
    <property type="molecule type" value="Genomic_DNA"/>
</dbReference>
<dbReference type="Proteomes" id="UP000480178">
    <property type="component" value="Chromosome"/>
</dbReference>
<keyword evidence="2" id="KW-1185">Reference proteome</keyword>